<dbReference type="FunFam" id="3.30.730.10:FF:000001">
    <property type="entry name" value="Ethylene-responsive transcription factor 2"/>
    <property type="match status" value="1"/>
</dbReference>
<evidence type="ECO:0000256" key="6">
    <source>
        <dbReference type="ARBA" id="ARBA00023163"/>
    </source>
</evidence>
<dbReference type="Proteomes" id="UP000593562">
    <property type="component" value="Unassembled WGS sequence"/>
</dbReference>
<dbReference type="InterPro" id="IPR044808">
    <property type="entry name" value="ERF_plant"/>
</dbReference>
<keyword evidence="4" id="KW-0238">DNA-binding</keyword>
<dbReference type="InParanoid" id="A0A7J7DJU2"/>
<dbReference type="AlphaFoldDB" id="A0A7J7DJU2"/>
<reference evidence="10 11" key="1">
    <citation type="journal article" date="2020" name="Nat. Commun.">
        <title>Genome of Tripterygium wilfordii and identification of cytochrome P450 involved in triptolide biosynthesis.</title>
        <authorList>
            <person name="Tu L."/>
            <person name="Su P."/>
            <person name="Zhang Z."/>
            <person name="Gao L."/>
            <person name="Wang J."/>
            <person name="Hu T."/>
            <person name="Zhou J."/>
            <person name="Zhang Y."/>
            <person name="Zhao Y."/>
            <person name="Liu Y."/>
            <person name="Song Y."/>
            <person name="Tong Y."/>
            <person name="Lu Y."/>
            <person name="Yang J."/>
            <person name="Xu C."/>
            <person name="Jia M."/>
            <person name="Peters R.J."/>
            <person name="Huang L."/>
            <person name="Gao W."/>
        </authorList>
    </citation>
    <scope>NUCLEOTIDE SEQUENCE [LARGE SCALE GENOMIC DNA]</scope>
    <source>
        <strain evidence="11">cv. XIE 37</strain>
        <tissue evidence="10">Leaf</tissue>
    </source>
</reference>
<evidence type="ECO:0000256" key="7">
    <source>
        <dbReference type="ARBA" id="ARBA00023242"/>
    </source>
</evidence>
<keyword evidence="2" id="KW-0936">Ethylene signaling pathway</keyword>
<dbReference type="Gene3D" id="3.30.730.10">
    <property type="entry name" value="AP2/ERF domain"/>
    <property type="match status" value="1"/>
</dbReference>
<dbReference type="PANTHER" id="PTHR31190">
    <property type="entry name" value="DNA-BINDING DOMAIN"/>
    <property type="match status" value="1"/>
</dbReference>
<organism evidence="10 11">
    <name type="scientific">Tripterygium wilfordii</name>
    <name type="common">Thunder God vine</name>
    <dbReference type="NCBI Taxonomy" id="458696"/>
    <lineage>
        <taxon>Eukaryota</taxon>
        <taxon>Viridiplantae</taxon>
        <taxon>Streptophyta</taxon>
        <taxon>Embryophyta</taxon>
        <taxon>Tracheophyta</taxon>
        <taxon>Spermatophyta</taxon>
        <taxon>Magnoliopsida</taxon>
        <taxon>eudicotyledons</taxon>
        <taxon>Gunneridae</taxon>
        <taxon>Pentapetalae</taxon>
        <taxon>rosids</taxon>
        <taxon>fabids</taxon>
        <taxon>Celastrales</taxon>
        <taxon>Celastraceae</taxon>
        <taxon>Tripterygium</taxon>
    </lineage>
</organism>
<dbReference type="InterPro" id="IPR036955">
    <property type="entry name" value="AP2/ERF_dom_sf"/>
</dbReference>
<comment type="similarity">
    <text evidence="8">Belongs to the AP2/ERF transcription factor family. ERF subfamily.</text>
</comment>
<dbReference type="CDD" id="cd00018">
    <property type="entry name" value="AP2"/>
    <property type="match status" value="1"/>
</dbReference>
<evidence type="ECO:0000256" key="3">
    <source>
        <dbReference type="ARBA" id="ARBA00023015"/>
    </source>
</evidence>
<dbReference type="SMART" id="SM00380">
    <property type="entry name" value="AP2"/>
    <property type="match status" value="1"/>
</dbReference>
<dbReference type="SUPFAM" id="SSF54171">
    <property type="entry name" value="DNA-binding domain"/>
    <property type="match status" value="1"/>
</dbReference>
<keyword evidence="7" id="KW-0539">Nucleus</keyword>
<comment type="caution">
    <text evidence="10">The sequence shown here is derived from an EMBL/GenBank/DDBJ whole genome shotgun (WGS) entry which is preliminary data.</text>
</comment>
<dbReference type="PANTHER" id="PTHR31190:SF499">
    <property type="entry name" value="ETHYLENE-RESPONSIVE TRANSCRIPTION FACTOR ERF105"/>
    <property type="match status" value="1"/>
</dbReference>
<comment type="subcellular location">
    <subcellularLocation>
        <location evidence="1">Nucleus</location>
    </subcellularLocation>
</comment>
<protein>
    <submittedName>
        <fullName evidence="10">Ethylene-responsive transcription factor 5-like</fullName>
    </submittedName>
</protein>
<dbReference type="PROSITE" id="PS51032">
    <property type="entry name" value="AP2_ERF"/>
    <property type="match status" value="1"/>
</dbReference>
<gene>
    <name evidence="10" type="ORF">HS088_TW06G00749</name>
</gene>
<feature type="domain" description="AP2/ERF" evidence="9">
    <location>
        <begin position="179"/>
        <end position="237"/>
    </location>
</feature>
<evidence type="ECO:0000256" key="4">
    <source>
        <dbReference type="ARBA" id="ARBA00023125"/>
    </source>
</evidence>
<dbReference type="GO" id="GO:0005634">
    <property type="term" value="C:nucleus"/>
    <property type="evidence" value="ECO:0007669"/>
    <property type="project" value="UniProtKB-SubCell"/>
</dbReference>
<evidence type="ECO:0000256" key="8">
    <source>
        <dbReference type="ARBA" id="ARBA00024343"/>
    </source>
</evidence>
<keyword evidence="6" id="KW-0804">Transcription</keyword>
<keyword evidence="3" id="KW-0805">Transcription regulation</keyword>
<dbReference type="InterPro" id="IPR016177">
    <property type="entry name" value="DNA-bd_dom_sf"/>
</dbReference>
<accession>A0A7J7DJU2</accession>
<dbReference type="GO" id="GO:0003700">
    <property type="term" value="F:DNA-binding transcription factor activity"/>
    <property type="evidence" value="ECO:0007669"/>
    <property type="project" value="InterPro"/>
</dbReference>
<dbReference type="EMBL" id="JAAARO010000006">
    <property type="protein sequence ID" value="KAF5746578.1"/>
    <property type="molecule type" value="Genomic_DNA"/>
</dbReference>
<evidence type="ECO:0000313" key="11">
    <source>
        <dbReference type="Proteomes" id="UP000593562"/>
    </source>
</evidence>
<sequence length="285" mass="32289">MEEERDVTSTLKLIRQHLLGDLSPVAALPSSNFGSISQSNCNSSCFANTSTSDSPIAVPDCFFDSVSEFCHDTVTDPFKFESNTRPKPDLSHDFFEFETKRKISPAALTFCFQSSNDSLNYSRRKPSLKISLPNKTQTQWICFTNPNQPQVDLDVDVDVDPEVCVQWSSNAKVVEEKRHYRGVRQRPWGKYAAEIRDPSRKGTRLWLGTFDTVIEAAKAYDRAAFRMRGSKAILNFPLEVGKCEARTFNCHDERKRRREVDSSEVDWERSKGSEGRRIGGGIDAV</sequence>
<dbReference type="FunCoup" id="A0A7J7DJU2">
    <property type="interactions" value="64"/>
</dbReference>
<evidence type="ECO:0000256" key="2">
    <source>
        <dbReference type="ARBA" id="ARBA00022745"/>
    </source>
</evidence>
<dbReference type="Pfam" id="PF00847">
    <property type="entry name" value="AP2"/>
    <property type="match status" value="1"/>
</dbReference>
<dbReference type="InterPro" id="IPR001471">
    <property type="entry name" value="AP2/ERF_dom"/>
</dbReference>
<dbReference type="GO" id="GO:0000976">
    <property type="term" value="F:transcription cis-regulatory region binding"/>
    <property type="evidence" value="ECO:0007669"/>
    <property type="project" value="UniProtKB-ARBA"/>
</dbReference>
<evidence type="ECO:0000256" key="5">
    <source>
        <dbReference type="ARBA" id="ARBA00023159"/>
    </source>
</evidence>
<name>A0A7J7DJU2_TRIWF</name>
<dbReference type="GO" id="GO:0009873">
    <property type="term" value="P:ethylene-activated signaling pathway"/>
    <property type="evidence" value="ECO:0007669"/>
    <property type="project" value="UniProtKB-KW"/>
</dbReference>
<dbReference type="PRINTS" id="PR00367">
    <property type="entry name" value="ETHRSPELEMNT"/>
</dbReference>
<evidence type="ECO:0000313" key="10">
    <source>
        <dbReference type="EMBL" id="KAF5746578.1"/>
    </source>
</evidence>
<keyword evidence="5" id="KW-0010">Activator</keyword>
<dbReference type="GO" id="GO:0006950">
    <property type="term" value="P:response to stress"/>
    <property type="evidence" value="ECO:0007669"/>
    <property type="project" value="UniProtKB-ARBA"/>
</dbReference>
<evidence type="ECO:0000256" key="1">
    <source>
        <dbReference type="ARBA" id="ARBA00004123"/>
    </source>
</evidence>
<proteinExistence type="inferred from homology"/>
<keyword evidence="11" id="KW-1185">Reference proteome</keyword>
<evidence type="ECO:0000259" key="9">
    <source>
        <dbReference type="PROSITE" id="PS51032"/>
    </source>
</evidence>